<proteinExistence type="predicted"/>
<evidence type="ECO:0008006" key="3">
    <source>
        <dbReference type="Google" id="ProtNLM"/>
    </source>
</evidence>
<feature type="non-terminal residue" evidence="1">
    <location>
        <position position="132"/>
    </location>
</feature>
<protein>
    <recommendedName>
        <fullName evidence="3">Caspase family p20 domain-containing protein</fullName>
    </recommendedName>
</protein>
<dbReference type="InterPro" id="IPR029030">
    <property type="entry name" value="Caspase-like_dom_sf"/>
</dbReference>
<dbReference type="EMBL" id="ASPP01049480">
    <property type="protein sequence ID" value="ETN97509.1"/>
    <property type="molecule type" value="Genomic_DNA"/>
</dbReference>
<name>X6L9V6_RETFI</name>
<evidence type="ECO:0000313" key="2">
    <source>
        <dbReference type="Proteomes" id="UP000023152"/>
    </source>
</evidence>
<organism evidence="1 2">
    <name type="scientific">Reticulomyxa filosa</name>
    <dbReference type="NCBI Taxonomy" id="46433"/>
    <lineage>
        <taxon>Eukaryota</taxon>
        <taxon>Sar</taxon>
        <taxon>Rhizaria</taxon>
        <taxon>Retaria</taxon>
        <taxon>Foraminifera</taxon>
        <taxon>Monothalamids</taxon>
        <taxon>Reticulomyxidae</taxon>
        <taxon>Reticulomyxa</taxon>
    </lineage>
</organism>
<comment type="caution">
    <text evidence="1">The sequence shown here is derived from an EMBL/GenBank/DDBJ whole genome shotgun (WGS) entry which is preliminary data.</text>
</comment>
<dbReference type="Gene3D" id="3.40.50.1460">
    <property type="match status" value="1"/>
</dbReference>
<sequence>CHKIVNPLVLLTGAAKYKTLDYLPGVKIDLMMLKVLFEEMYGYKVYCTYDPNQPETESLTLKQFNLFLMEHCTNLIKADENDYDSLIFVWCGHGDTLITSDDNKYKPFKKVQELFAHDTDIFLNKPKIFIKN</sequence>
<gene>
    <name evidence="1" type="ORF">RFI_40020</name>
</gene>
<feature type="non-terminal residue" evidence="1">
    <location>
        <position position="1"/>
    </location>
</feature>
<accession>X6L9V6</accession>
<dbReference type="Proteomes" id="UP000023152">
    <property type="component" value="Unassembled WGS sequence"/>
</dbReference>
<dbReference type="AlphaFoldDB" id="X6L9V6"/>
<dbReference type="SUPFAM" id="SSF52129">
    <property type="entry name" value="Caspase-like"/>
    <property type="match status" value="1"/>
</dbReference>
<evidence type="ECO:0000313" key="1">
    <source>
        <dbReference type="EMBL" id="ETN97509.1"/>
    </source>
</evidence>
<keyword evidence="2" id="KW-1185">Reference proteome</keyword>
<reference evidence="1 2" key="1">
    <citation type="journal article" date="2013" name="Curr. Biol.">
        <title>The Genome of the Foraminiferan Reticulomyxa filosa.</title>
        <authorList>
            <person name="Glockner G."/>
            <person name="Hulsmann N."/>
            <person name="Schleicher M."/>
            <person name="Noegel A.A."/>
            <person name="Eichinger L."/>
            <person name="Gallinger C."/>
            <person name="Pawlowski J."/>
            <person name="Sierra R."/>
            <person name="Euteneuer U."/>
            <person name="Pillet L."/>
            <person name="Moustafa A."/>
            <person name="Platzer M."/>
            <person name="Groth M."/>
            <person name="Szafranski K."/>
            <person name="Schliwa M."/>
        </authorList>
    </citation>
    <scope>NUCLEOTIDE SEQUENCE [LARGE SCALE GENOMIC DNA]</scope>
</reference>